<dbReference type="PANTHER" id="PTHR18964">
    <property type="entry name" value="ROK (REPRESSOR, ORF, KINASE) FAMILY"/>
    <property type="match status" value="1"/>
</dbReference>
<proteinExistence type="inferred from homology"/>
<keyword evidence="2" id="KW-0808">Transferase</keyword>
<dbReference type="OrthoDB" id="9795247at2"/>
<name>A0A1M6K9R5_9FIRM</name>
<dbReference type="Proteomes" id="UP000184301">
    <property type="component" value="Unassembled WGS sequence"/>
</dbReference>
<protein>
    <submittedName>
        <fullName evidence="2">Sugar kinase of the NBD/HSP70 family, may contain an N-terminal HTH domain</fullName>
    </submittedName>
</protein>
<gene>
    <name evidence="2" type="ORF">SAMN02745243_00859</name>
</gene>
<dbReference type="GO" id="GO:0016301">
    <property type="term" value="F:kinase activity"/>
    <property type="evidence" value="ECO:0007669"/>
    <property type="project" value="UniProtKB-KW"/>
</dbReference>
<dbReference type="CDD" id="cd24068">
    <property type="entry name" value="ASKHA_NBD_ROK_FnNanK-like"/>
    <property type="match status" value="1"/>
</dbReference>
<dbReference type="SUPFAM" id="SSF53067">
    <property type="entry name" value="Actin-like ATPase domain"/>
    <property type="match status" value="1"/>
</dbReference>
<evidence type="ECO:0000313" key="3">
    <source>
        <dbReference type="Proteomes" id="UP000184301"/>
    </source>
</evidence>
<keyword evidence="3" id="KW-1185">Reference proteome</keyword>
<evidence type="ECO:0000313" key="2">
    <source>
        <dbReference type="EMBL" id="SHJ55674.1"/>
    </source>
</evidence>
<reference evidence="2 3" key="1">
    <citation type="submission" date="2016-11" db="EMBL/GenBank/DDBJ databases">
        <authorList>
            <person name="Jaros S."/>
            <person name="Januszkiewicz K."/>
            <person name="Wedrychowicz H."/>
        </authorList>
    </citation>
    <scope>NUCLEOTIDE SEQUENCE [LARGE SCALE GENOMIC DNA]</scope>
    <source>
        <strain evidence="2 3">DSM 15480</strain>
    </source>
</reference>
<keyword evidence="2" id="KW-0418">Kinase</keyword>
<dbReference type="PANTHER" id="PTHR18964:SF165">
    <property type="entry name" value="BETA-GLUCOSIDE KINASE"/>
    <property type="match status" value="1"/>
</dbReference>
<dbReference type="Pfam" id="PF00480">
    <property type="entry name" value="ROK"/>
    <property type="match status" value="1"/>
</dbReference>
<organism evidence="2 3">
    <name type="scientific">Hespellia stercorisuis DSM 15480</name>
    <dbReference type="NCBI Taxonomy" id="1121950"/>
    <lineage>
        <taxon>Bacteria</taxon>
        <taxon>Bacillati</taxon>
        <taxon>Bacillota</taxon>
        <taxon>Clostridia</taxon>
        <taxon>Lachnospirales</taxon>
        <taxon>Lachnospiraceae</taxon>
        <taxon>Hespellia</taxon>
    </lineage>
</organism>
<evidence type="ECO:0000256" key="1">
    <source>
        <dbReference type="ARBA" id="ARBA00006479"/>
    </source>
</evidence>
<sequence>MKKYVSIDIGGTAIKYGIIGESGEILVKQEMATEAQKGGPSILQKALDIVEGFQREYELEGVCISTAGMVDVEEGMIFYAGPLMPDYTGTKFKKTIEEKTGLPCEVENDVNCAGLAESVSGAAKGSRVTLCLTIGTGIGGCILIDGEVFHGYSGSACEVGHMLMDGDEFQAFGATSVLCTKVAEMKRQPVQDWDGRRIFAEAQNGDAACIQAIDEMADTLGKGIANTCYVVNPQTVVLGGGIMAQEAYLKPRIQSAIEKYLMTDVAKHTELKMAEHKNDAGMLGAFYHFRGRRQIQNAR</sequence>
<dbReference type="InterPro" id="IPR000600">
    <property type="entry name" value="ROK"/>
</dbReference>
<comment type="similarity">
    <text evidence="1">Belongs to the ROK (NagC/XylR) family.</text>
</comment>
<dbReference type="Gene3D" id="3.30.420.40">
    <property type="match status" value="2"/>
</dbReference>
<accession>A0A1M6K9R5</accession>
<dbReference type="RefSeq" id="WP_073105742.1">
    <property type="nucleotide sequence ID" value="NZ_FQZY01000011.1"/>
</dbReference>
<dbReference type="InterPro" id="IPR043129">
    <property type="entry name" value="ATPase_NBD"/>
</dbReference>
<dbReference type="EMBL" id="FQZY01000011">
    <property type="protein sequence ID" value="SHJ55674.1"/>
    <property type="molecule type" value="Genomic_DNA"/>
</dbReference>
<dbReference type="AlphaFoldDB" id="A0A1M6K9R5"/>
<dbReference type="STRING" id="1121950.SAMN02745243_00859"/>